<feature type="compositionally biased region" description="Polar residues" evidence="14">
    <location>
        <begin position="508"/>
        <end position="542"/>
    </location>
</feature>
<dbReference type="InterPro" id="IPR019793">
    <property type="entry name" value="Peroxidases_heam-ligand_BS"/>
</dbReference>
<keyword evidence="10" id="KW-0479">Metal-binding</keyword>
<dbReference type="Gene3D" id="1.10.420.10">
    <property type="entry name" value="Peroxidase, domain 2"/>
    <property type="match status" value="1"/>
</dbReference>
<sequence length="839" mass="91921">MSSSASLSSSLSSTSALSSSKFRFKFPFCSQRSSLLTVESRAKPFTACSSSTIHNISGEIHCCSLSRRRGLAFTATLPFLLPLHEFVDCVSAKAVESGQSEYLRIKEEISKVLTKAKAAGVLRLVFHDAGTFEMNENLGGMNGSIVFELERPENAGLKKSVKVLEKAKKEIDAIRSVSWADMIAVAGAEAVSVCGGPKIPVILGRLDSGEPDPEGKLPEETLDAAGLKQCFQRKGFSTQELVALSGAHTIGGKGFGSPFAFDNSYFKILLEKPWNSSAGMSTMIGLPSDHAIVEDDECLRWVTKYADDQNMFFEDFKNAYLKLVNSGARWKNIPCCLFFILHCSLHYLPSQILSISFTDFSNLSSSRLHEVLICRTLHECVMDSEDILPVNGLDEVALQNDVDRQLRVSGDDSGISDNVNGNVEKTFETYLQNEMDDNRKTGEAREEVNDFVDSNGLTDSKERAVKDSVKPFRTQKVQGKAKNEKPSGPKNVSSALVKKSKDGKSEKATSTASNGDSLATNSRPKQPLQSRSVNEKQGNPSKLSEKSDVPFTKGIKEKSKPKPLKKGPIHNAEEDSESLSPTAADAKPRRVGTLPKYGFSFKCDERAEKRKEFYTQLEEKIHAREVEKSNLQAKSKETQEAEIKMFRKTLNFKATPMPSFYQEPSPPKVELKKIPTTRPKSPKLGRKKGSTSLDSDDTNNSGHQSGRLSLDEKASQSISAKVVSPVHAKKPQRNSLPKLPSQKTSLSSAKNEEKAWKVSNQEKVTALKATTAGKAASSKAPNEENLTLTDGPNEEFSPIQQQEAVPTTNSGESKLDILGPVIEEQGQLDLVQEPIALEH</sequence>
<name>A0ABR2BQA4_9ROSI</name>
<evidence type="ECO:0000256" key="8">
    <source>
        <dbReference type="ARBA" id="ARBA00022617"/>
    </source>
</evidence>
<evidence type="ECO:0000256" key="1">
    <source>
        <dbReference type="ARBA" id="ARBA00001970"/>
    </source>
</evidence>
<evidence type="ECO:0000256" key="14">
    <source>
        <dbReference type="SAM" id="MobiDB-lite"/>
    </source>
</evidence>
<evidence type="ECO:0000256" key="12">
    <source>
        <dbReference type="ARBA" id="ARBA00023004"/>
    </source>
</evidence>
<dbReference type="Pfam" id="PF00141">
    <property type="entry name" value="peroxidase"/>
    <property type="match status" value="1"/>
</dbReference>
<dbReference type="PANTHER" id="PTHR31358">
    <property type="entry name" value="PROTEIN WVD2-LIKE 4"/>
    <property type="match status" value="1"/>
</dbReference>
<reference evidence="16 17" key="1">
    <citation type="journal article" date="2024" name="G3 (Bethesda)">
        <title>Genome assembly of Hibiscus sabdariffa L. provides insights into metabolisms of medicinal natural products.</title>
        <authorList>
            <person name="Kim T."/>
        </authorList>
    </citation>
    <scope>NUCLEOTIDE SEQUENCE [LARGE SCALE GENOMIC DNA]</scope>
    <source>
        <strain evidence="16">TK-2024</strain>
        <tissue evidence="16">Old leaves</tissue>
    </source>
</reference>
<dbReference type="CDD" id="cd00314">
    <property type="entry name" value="plant_peroxidase_like"/>
    <property type="match status" value="1"/>
</dbReference>
<dbReference type="InterPro" id="IPR002016">
    <property type="entry name" value="Haem_peroxidase"/>
</dbReference>
<dbReference type="SUPFAM" id="SSF48113">
    <property type="entry name" value="Heme-dependent peroxidases"/>
    <property type="match status" value="1"/>
</dbReference>
<comment type="similarity">
    <text evidence="4">Belongs to the peroxidase family. Ascorbate peroxidase subfamily.</text>
</comment>
<dbReference type="EMBL" id="JBBPBM010000093">
    <property type="protein sequence ID" value="KAK8509327.1"/>
    <property type="molecule type" value="Genomic_DNA"/>
</dbReference>
<keyword evidence="9" id="KW-0493">Microtubule</keyword>
<evidence type="ECO:0000256" key="6">
    <source>
        <dbReference type="ARBA" id="ARBA00022490"/>
    </source>
</evidence>
<feature type="compositionally biased region" description="Basic and acidic residues" evidence="14">
    <location>
        <begin position="436"/>
        <end position="448"/>
    </location>
</feature>
<evidence type="ECO:0000256" key="13">
    <source>
        <dbReference type="ARBA" id="ARBA00023212"/>
    </source>
</evidence>
<dbReference type="InterPro" id="IPR002207">
    <property type="entry name" value="Peroxidase_I"/>
</dbReference>
<evidence type="ECO:0000256" key="10">
    <source>
        <dbReference type="ARBA" id="ARBA00022723"/>
    </source>
</evidence>
<evidence type="ECO:0000256" key="3">
    <source>
        <dbReference type="ARBA" id="ARBA00005885"/>
    </source>
</evidence>
<evidence type="ECO:0000256" key="2">
    <source>
        <dbReference type="ARBA" id="ARBA00004245"/>
    </source>
</evidence>
<feature type="region of interest" description="Disordered" evidence="14">
    <location>
        <begin position="653"/>
        <end position="839"/>
    </location>
</feature>
<dbReference type="InterPro" id="IPR027329">
    <property type="entry name" value="TPX2_C"/>
</dbReference>
<feature type="compositionally biased region" description="Basic and acidic residues" evidence="14">
    <location>
        <begin position="543"/>
        <end position="560"/>
    </location>
</feature>
<dbReference type="Pfam" id="PF06886">
    <property type="entry name" value="TPX2"/>
    <property type="match status" value="1"/>
</dbReference>
<keyword evidence="6" id="KW-0963">Cytoplasm</keyword>
<feature type="compositionally biased region" description="Low complexity" evidence="14">
    <location>
        <begin position="766"/>
        <end position="780"/>
    </location>
</feature>
<evidence type="ECO:0000313" key="16">
    <source>
        <dbReference type="EMBL" id="KAK8509327.1"/>
    </source>
</evidence>
<dbReference type="InterPro" id="IPR010255">
    <property type="entry name" value="Haem_peroxidase_sf"/>
</dbReference>
<keyword evidence="17" id="KW-1185">Reference proteome</keyword>
<evidence type="ECO:0000256" key="4">
    <source>
        <dbReference type="ARBA" id="ARBA00006873"/>
    </source>
</evidence>
<evidence type="ECO:0000256" key="11">
    <source>
        <dbReference type="ARBA" id="ARBA00023002"/>
    </source>
</evidence>
<keyword evidence="13" id="KW-0206">Cytoskeleton</keyword>
<comment type="similarity">
    <text evidence="3">Belongs to the TPX2 family.</text>
</comment>
<feature type="compositionally biased region" description="Basic residues" evidence="14">
    <location>
        <begin position="680"/>
        <end position="689"/>
    </location>
</feature>
<evidence type="ECO:0000313" key="17">
    <source>
        <dbReference type="Proteomes" id="UP001472677"/>
    </source>
</evidence>
<protein>
    <recommendedName>
        <fullName evidence="5">L-ascorbate peroxidase</fullName>
        <ecNumber evidence="5">1.11.1.11</ecNumber>
    </recommendedName>
</protein>
<proteinExistence type="inferred from homology"/>
<evidence type="ECO:0000256" key="7">
    <source>
        <dbReference type="ARBA" id="ARBA00022559"/>
    </source>
</evidence>
<gene>
    <name evidence="16" type="ORF">V6N12_018408</name>
</gene>
<dbReference type="PROSITE" id="PS00436">
    <property type="entry name" value="PEROXIDASE_2"/>
    <property type="match status" value="1"/>
</dbReference>
<dbReference type="InterPro" id="IPR019794">
    <property type="entry name" value="Peroxidases_AS"/>
</dbReference>
<dbReference type="PROSITE" id="PS00435">
    <property type="entry name" value="PEROXIDASE_1"/>
    <property type="match status" value="1"/>
</dbReference>
<keyword evidence="11" id="KW-0560">Oxidoreductase</keyword>
<dbReference type="Proteomes" id="UP001472677">
    <property type="component" value="Unassembled WGS sequence"/>
</dbReference>
<comment type="cofactor">
    <cofactor evidence="1">
        <name>heme b</name>
        <dbReference type="ChEBI" id="CHEBI:60344"/>
    </cofactor>
</comment>
<feature type="region of interest" description="Disordered" evidence="14">
    <location>
        <begin position="436"/>
        <end position="596"/>
    </location>
</feature>
<dbReference type="PANTHER" id="PTHR31358:SF29">
    <property type="entry name" value="PROTEIN WVD2-LIKE 5-RELATED"/>
    <property type="match status" value="1"/>
</dbReference>
<evidence type="ECO:0000256" key="5">
    <source>
        <dbReference type="ARBA" id="ARBA00012940"/>
    </source>
</evidence>
<evidence type="ECO:0000259" key="15">
    <source>
        <dbReference type="PROSITE" id="PS50873"/>
    </source>
</evidence>
<dbReference type="Gene3D" id="1.10.520.10">
    <property type="match status" value="1"/>
</dbReference>
<accession>A0ABR2BQA4</accession>
<feature type="compositionally biased region" description="Basic and acidic residues" evidence="14">
    <location>
        <begin position="459"/>
        <end position="470"/>
    </location>
</feature>
<dbReference type="PROSITE" id="PS50873">
    <property type="entry name" value="PEROXIDASE_4"/>
    <property type="match status" value="1"/>
</dbReference>
<keyword evidence="7" id="KW-0575">Peroxidase</keyword>
<dbReference type="PRINTS" id="PR00459">
    <property type="entry name" value="ASPEROXIDASE"/>
</dbReference>
<comment type="caution">
    <text evidence="16">The sequence shown here is derived from an EMBL/GenBank/DDBJ whole genome shotgun (WGS) entry which is preliminary data.</text>
</comment>
<feature type="domain" description="Plant heme peroxidase family profile" evidence="15">
    <location>
        <begin position="118"/>
        <end position="340"/>
    </location>
</feature>
<feature type="compositionally biased region" description="Polar residues" evidence="14">
    <location>
        <begin position="798"/>
        <end position="812"/>
    </location>
</feature>
<keyword evidence="12" id="KW-0408">Iron</keyword>
<comment type="subcellular location">
    <subcellularLocation>
        <location evidence="2">Cytoplasm</location>
        <location evidence="2">Cytoskeleton</location>
    </subcellularLocation>
</comment>
<keyword evidence="8" id="KW-0349">Heme</keyword>
<dbReference type="InterPro" id="IPR044833">
    <property type="entry name" value="WDL5/6"/>
</dbReference>
<evidence type="ECO:0000256" key="9">
    <source>
        <dbReference type="ARBA" id="ARBA00022701"/>
    </source>
</evidence>
<feature type="compositionally biased region" description="Low complexity" evidence="14">
    <location>
        <begin position="690"/>
        <end position="701"/>
    </location>
</feature>
<dbReference type="EC" id="1.11.1.11" evidence="5"/>
<dbReference type="PRINTS" id="PR00458">
    <property type="entry name" value="PEROXIDASE"/>
</dbReference>
<organism evidence="16 17">
    <name type="scientific">Hibiscus sabdariffa</name>
    <name type="common">roselle</name>
    <dbReference type="NCBI Taxonomy" id="183260"/>
    <lineage>
        <taxon>Eukaryota</taxon>
        <taxon>Viridiplantae</taxon>
        <taxon>Streptophyta</taxon>
        <taxon>Embryophyta</taxon>
        <taxon>Tracheophyta</taxon>
        <taxon>Spermatophyta</taxon>
        <taxon>Magnoliopsida</taxon>
        <taxon>eudicotyledons</taxon>
        <taxon>Gunneridae</taxon>
        <taxon>Pentapetalae</taxon>
        <taxon>rosids</taxon>
        <taxon>malvids</taxon>
        <taxon>Malvales</taxon>
        <taxon>Malvaceae</taxon>
        <taxon>Malvoideae</taxon>
        <taxon>Hibiscus</taxon>
    </lineage>
</organism>